<sequence>MPKLIANALLFQLGWLACVLGGGPWLLLVGAVLAVHLLWISSWAAEGKLLLSVFLAGSALDSFLLNLGVFDFGEPRTLIPLWLALLWLLLATTLNHCLAWTAQPWWRGSLLGAVGGPLSYYAGAQLAGVGLPYGTWPTLALLAMIWALVMPVLHGFARLYRSQYEQTKRARRSA</sequence>
<dbReference type="Proteomes" id="UP001059672">
    <property type="component" value="Chromosome"/>
</dbReference>
<evidence type="ECO:0000313" key="3">
    <source>
        <dbReference type="Proteomes" id="UP001059672"/>
    </source>
</evidence>
<feature type="transmembrane region" description="Helical" evidence="1">
    <location>
        <begin position="79"/>
        <end position="98"/>
    </location>
</feature>
<keyword evidence="1" id="KW-0812">Transmembrane</keyword>
<evidence type="ECO:0000256" key="1">
    <source>
        <dbReference type="SAM" id="Phobius"/>
    </source>
</evidence>
<dbReference type="PROSITE" id="PS51257">
    <property type="entry name" value="PROKAR_LIPOPROTEIN"/>
    <property type="match status" value="1"/>
</dbReference>
<reference evidence="2" key="1">
    <citation type="submission" date="2021-04" db="EMBL/GenBank/DDBJ databases">
        <title>Oceanospirillales bacteria with DddD are important DMSP degraders in coastal seawater.</title>
        <authorList>
            <person name="Liu J."/>
        </authorList>
    </citation>
    <scope>NUCLEOTIDE SEQUENCE</scope>
    <source>
        <strain evidence="2">D13-4</strain>
    </source>
</reference>
<dbReference type="InterPro" id="IPR021306">
    <property type="entry name" value="DUF2878"/>
</dbReference>
<dbReference type="EMBL" id="CP073346">
    <property type="protein sequence ID" value="UTW09146.1"/>
    <property type="molecule type" value="Genomic_DNA"/>
</dbReference>
<dbReference type="Pfam" id="PF11086">
    <property type="entry name" value="DUF2878"/>
    <property type="match status" value="1"/>
</dbReference>
<keyword evidence="1" id="KW-0472">Membrane</keyword>
<accession>A0ABY5HBE3</accession>
<keyword evidence="3" id="KW-1185">Reference proteome</keyword>
<organism evidence="2 3">
    <name type="scientific">Pseudomonas benzenivorans</name>
    <dbReference type="NCBI Taxonomy" id="556533"/>
    <lineage>
        <taxon>Bacteria</taxon>
        <taxon>Pseudomonadati</taxon>
        <taxon>Pseudomonadota</taxon>
        <taxon>Gammaproteobacteria</taxon>
        <taxon>Pseudomonadales</taxon>
        <taxon>Pseudomonadaceae</taxon>
        <taxon>Pseudomonas</taxon>
    </lineage>
</organism>
<feature type="transmembrane region" description="Helical" evidence="1">
    <location>
        <begin position="110"/>
        <end position="133"/>
    </location>
</feature>
<gene>
    <name evidence="2" type="ORF">KDW96_07505</name>
</gene>
<evidence type="ECO:0000313" key="2">
    <source>
        <dbReference type="EMBL" id="UTW09146.1"/>
    </source>
</evidence>
<feature type="transmembrane region" description="Helical" evidence="1">
    <location>
        <begin position="139"/>
        <end position="160"/>
    </location>
</feature>
<dbReference type="RefSeq" id="WP_255839821.1">
    <property type="nucleotide sequence ID" value="NZ_CP073346.1"/>
</dbReference>
<feature type="transmembrane region" description="Helical" evidence="1">
    <location>
        <begin position="12"/>
        <end position="37"/>
    </location>
</feature>
<protein>
    <submittedName>
        <fullName evidence="2">DUF2878 domain-containing protein</fullName>
    </submittedName>
</protein>
<name>A0ABY5HBE3_9PSED</name>
<keyword evidence="1" id="KW-1133">Transmembrane helix</keyword>
<proteinExistence type="predicted"/>